<comment type="caution">
    <text evidence="1">The sequence shown here is derived from an EMBL/GenBank/DDBJ whole genome shotgun (WGS) entry which is preliminary data.</text>
</comment>
<name>S7X112_9BACT</name>
<accession>S7X112</accession>
<proteinExistence type="predicted"/>
<reference evidence="1 2" key="1">
    <citation type="journal article" date="2013" name="Genome Announc.">
        <title>Draft Genome Sequence of Cyclobacterium qasimii Strain M12-11BT, Isolated from Arctic Marine Sediment.</title>
        <authorList>
            <person name="Shivaji S."/>
            <person name="Ara S."/>
            <person name="Singh A."/>
            <person name="Kumar Pinnaka A."/>
        </authorList>
    </citation>
    <scope>NUCLEOTIDE SEQUENCE [LARGE SCALE GENOMIC DNA]</scope>
    <source>
        <strain evidence="1 2">M12-11B</strain>
    </source>
</reference>
<sequence length="60" mass="7342">MDSMNVKRDKDTVKIEYFKNMILFDSCSLWTKAQRKLKTVRLKNRRFYCVYTLFVTLKLL</sequence>
<dbReference type="EMBL" id="ATNM01000059">
    <property type="protein sequence ID" value="EPR69823.1"/>
    <property type="molecule type" value="Genomic_DNA"/>
</dbReference>
<dbReference type="AlphaFoldDB" id="S7X112"/>
<dbReference type="STRING" id="641524.ADICYQ_1226"/>
<gene>
    <name evidence="1" type="ORF">ADICYQ_1226</name>
</gene>
<dbReference type="Proteomes" id="UP000014974">
    <property type="component" value="Unassembled WGS sequence"/>
</dbReference>
<evidence type="ECO:0000313" key="2">
    <source>
        <dbReference type="Proteomes" id="UP000014974"/>
    </source>
</evidence>
<protein>
    <submittedName>
        <fullName evidence="1">Uncharacterized protein</fullName>
    </submittedName>
</protein>
<evidence type="ECO:0000313" key="1">
    <source>
        <dbReference type="EMBL" id="EPR69823.1"/>
    </source>
</evidence>
<organism evidence="1 2">
    <name type="scientific">Cyclobacterium qasimii M12-11B</name>
    <dbReference type="NCBI Taxonomy" id="641524"/>
    <lineage>
        <taxon>Bacteria</taxon>
        <taxon>Pseudomonadati</taxon>
        <taxon>Bacteroidota</taxon>
        <taxon>Cytophagia</taxon>
        <taxon>Cytophagales</taxon>
        <taxon>Cyclobacteriaceae</taxon>
        <taxon>Cyclobacterium</taxon>
    </lineage>
</organism>